<gene>
    <name evidence="2" type="ORF">BC349_19515</name>
</gene>
<accession>A0ABR7M6L4</accession>
<protein>
    <recommendedName>
        <fullName evidence="1">Outer membrane protein beta-barrel domain-containing protein</fullName>
    </recommendedName>
</protein>
<comment type="caution">
    <text evidence="2">The sequence shown here is derived from an EMBL/GenBank/DDBJ whole genome shotgun (WGS) entry which is preliminary data.</text>
</comment>
<evidence type="ECO:0000313" key="3">
    <source>
        <dbReference type="Proteomes" id="UP000765802"/>
    </source>
</evidence>
<reference evidence="2 3" key="1">
    <citation type="submission" date="2016-07" db="EMBL/GenBank/DDBJ databases">
        <title>Genome analysis of Flavihumibacter stibioxidans YS-17.</title>
        <authorList>
            <person name="Shi K."/>
            <person name="Han Y."/>
            <person name="Wang G."/>
        </authorList>
    </citation>
    <scope>NUCLEOTIDE SEQUENCE [LARGE SCALE GENOMIC DNA]</scope>
    <source>
        <strain evidence="2 3">YS-17</strain>
    </source>
</reference>
<dbReference type="InterPro" id="IPR025665">
    <property type="entry name" value="Beta-barrel_OMP_2"/>
</dbReference>
<name>A0ABR7M6L4_9BACT</name>
<organism evidence="2 3">
    <name type="scientific">Flavihumibacter stibioxidans</name>
    <dbReference type="NCBI Taxonomy" id="1834163"/>
    <lineage>
        <taxon>Bacteria</taxon>
        <taxon>Pseudomonadati</taxon>
        <taxon>Bacteroidota</taxon>
        <taxon>Chitinophagia</taxon>
        <taxon>Chitinophagales</taxon>
        <taxon>Chitinophagaceae</taxon>
        <taxon>Flavihumibacter</taxon>
    </lineage>
</organism>
<evidence type="ECO:0000313" key="2">
    <source>
        <dbReference type="EMBL" id="MBC6490662.1"/>
    </source>
</evidence>
<dbReference type="RefSeq" id="WP_187256028.1">
    <property type="nucleotide sequence ID" value="NZ_JBHULF010000011.1"/>
</dbReference>
<evidence type="ECO:0000259" key="1">
    <source>
        <dbReference type="Pfam" id="PF13568"/>
    </source>
</evidence>
<dbReference type="Pfam" id="PF13568">
    <property type="entry name" value="OMP_b-brl_2"/>
    <property type="match status" value="1"/>
</dbReference>
<feature type="domain" description="Outer membrane protein beta-barrel" evidence="1">
    <location>
        <begin position="21"/>
        <end position="180"/>
    </location>
</feature>
<keyword evidence="3" id="KW-1185">Reference proteome</keyword>
<proteinExistence type="predicted"/>
<sequence length="202" mass="22419">MKKTSLLVFGLLLFVYGAKSQSRIGLKAGFNLANQTKTMSIPQVPTSEQNTETLIGYQFGVFYKTMLSKNFSLSAEPAFSVIGSSMTLVASDGKSYETDEKLGYIELPLTLQYSFNKLYFGAGPSVGLKVFSKLSGFENRNFDITSYKSIDAAGNILVGYGLSNKIDINSRYIHGFMNIIKDPSYAKTKNKFFNLSVLFYLK</sequence>
<dbReference type="Proteomes" id="UP000765802">
    <property type="component" value="Unassembled WGS sequence"/>
</dbReference>
<dbReference type="EMBL" id="MBUA01000004">
    <property type="protein sequence ID" value="MBC6490662.1"/>
    <property type="molecule type" value="Genomic_DNA"/>
</dbReference>